<reference evidence="1 2" key="1">
    <citation type="submission" date="2024-10" db="EMBL/GenBank/DDBJ databases">
        <title>The Natural Products Discovery Center: Release of the First 8490 Sequenced Strains for Exploring Actinobacteria Biosynthetic Diversity.</title>
        <authorList>
            <person name="Kalkreuter E."/>
            <person name="Kautsar S.A."/>
            <person name="Yang D."/>
            <person name="Bader C.D."/>
            <person name="Teijaro C.N."/>
            <person name="Fluegel L."/>
            <person name="Davis C.M."/>
            <person name="Simpson J.R."/>
            <person name="Lauterbach L."/>
            <person name="Steele A.D."/>
            <person name="Gui C."/>
            <person name="Meng S."/>
            <person name="Li G."/>
            <person name="Viehrig K."/>
            <person name="Ye F."/>
            <person name="Su P."/>
            <person name="Kiefer A.F."/>
            <person name="Nichols A."/>
            <person name="Cepeda A.J."/>
            <person name="Yan W."/>
            <person name="Fan B."/>
            <person name="Jiang Y."/>
            <person name="Adhikari A."/>
            <person name="Zheng C.-J."/>
            <person name="Schuster L."/>
            <person name="Cowan T.M."/>
            <person name="Smanski M.J."/>
            <person name="Chevrette M.G."/>
            <person name="De Carvalho L.P.S."/>
            <person name="Shen B."/>
        </authorList>
    </citation>
    <scope>NUCLEOTIDE SEQUENCE [LARGE SCALE GENOMIC DNA]</scope>
    <source>
        <strain evidence="1 2">NPDC001281</strain>
    </source>
</reference>
<keyword evidence="2" id="KW-1185">Reference proteome</keyword>
<protein>
    <submittedName>
        <fullName evidence="1">Uncharacterized protein</fullName>
    </submittedName>
</protein>
<comment type="caution">
    <text evidence="1">The sequence shown here is derived from an EMBL/GenBank/DDBJ whole genome shotgun (WGS) entry which is preliminary data.</text>
</comment>
<evidence type="ECO:0000313" key="1">
    <source>
        <dbReference type="EMBL" id="MFF4777453.1"/>
    </source>
</evidence>
<name>A0ABW6VDM6_MICFU</name>
<organism evidence="1 2">
    <name type="scientific">Microtetraspora fusca</name>
    <dbReference type="NCBI Taxonomy" id="1997"/>
    <lineage>
        <taxon>Bacteria</taxon>
        <taxon>Bacillati</taxon>
        <taxon>Actinomycetota</taxon>
        <taxon>Actinomycetes</taxon>
        <taxon>Streptosporangiales</taxon>
        <taxon>Streptosporangiaceae</taxon>
        <taxon>Microtetraspora</taxon>
    </lineage>
</organism>
<proteinExistence type="predicted"/>
<evidence type="ECO:0000313" key="2">
    <source>
        <dbReference type="Proteomes" id="UP001602119"/>
    </source>
</evidence>
<sequence>MAIERRTVPIAECDGCMESYDPAEDGVSADDIRDLAVADGWIYEPSTGRLWCSPECRKLGPWGERMFADSTAKEPIR</sequence>
<dbReference type="RefSeq" id="WP_387345868.1">
    <property type="nucleotide sequence ID" value="NZ_JBIAXI010000024.1"/>
</dbReference>
<gene>
    <name evidence="1" type="ORF">ACFY05_31820</name>
</gene>
<dbReference type="EMBL" id="JBIAXI010000024">
    <property type="protein sequence ID" value="MFF4777453.1"/>
    <property type="molecule type" value="Genomic_DNA"/>
</dbReference>
<dbReference type="Proteomes" id="UP001602119">
    <property type="component" value="Unassembled WGS sequence"/>
</dbReference>
<accession>A0ABW6VDM6</accession>